<keyword evidence="1" id="KW-0732">Signal</keyword>
<name>A0A7W2AAE1_9GAMM</name>
<reference evidence="2 3" key="1">
    <citation type="submission" date="2020-07" db="EMBL/GenBank/DDBJ databases">
        <title>Bacterium isolated from marien macroalgae.</title>
        <authorList>
            <person name="Zhu K."/>
            <person name="Lu D."/>
            <person name="Du Z."/>
        </authorList>
    </citation>
    <scope>NUCLEOTIDE SEQUENCE [LARGE SCALE GENOMIC DNA]</scope>
    <source>
        <strain evidence="2 3">3-1745</strain>
    </source>
</reference>
<evidence type="ECO:0000313" key="3">
    <source>
        <dbReference type="Proteomes" id="UP000538931"/>
    </source>
</evidence>
<proteinExistence type="predicted"/>
<dbReference type="RefSeq" id="WP_181736367.1">
    <property type="nucleotide sequence ID" value="NZ_JACEMT010000029.1"/>
</dbReference>
<dbReference type="Proteomes" id="UP000538931">
    <property type="component" value="Unassembled WGS sequence"/>
</dbReference>
<feature type="signal peptide" evidence="1">
    <location>
        <begin position="1"/>
        <end position="27"/>
    </location>
</feature>
<comment type="caution">
    <text evidence="2">The sequence shown here is derived from an EMBL/GenBank/DDBJ whole genome shotgun (WGS) entry which is preliminary data.</text>
</comment>
<accession>A0A7W2AAE1</accession>
<organism evidence="2 3">
    <name type="scientific">Marinobacterium marinum</name>
    <dbReference type="NCBI Taxonomy" id="2756129"/>
    <lineage>
        <taxon>Bacteria</taxon>
        <taxon>Pseudomonadati</taxon>
        <taxon>Pseudomonadota</taxon>
        <taxon>Gammaproteobacteria</taxon>
        <taxon>Oceanospirillales</taxon>
        <taxon>Oceanospirillaceae</taxon>
        <taxon>Marinobacterium</taxon>
    </lineage>
</organism>
<feature type="chain" id="PRO_5031417610" evidence="1">
    <location>
        <begin position="28"/>
        <end position="168"/>
    </location>
</feature>
<dbReference type="EMBL" id="JACEMT010000029">
    <property type="protein sequence ID" value="MBA4500895.1"/>
    <property type="molecule type" value="Genomic_DNA"/>
</dbReference>
<protein>
    <submittedName>
        <fullName evidence="2">Uncharacterized protein</fullName>
    </submittedName>
</protein>
<sequence>MIEKFGKKSLAACIFAFMSAVSTTSNASDLAEVEAVVKLYASTVACSYEGSDFKAVQVAGDKNEPMSFMDYYTVVWSGDLGCSGGSGSHGVIMTTVGSRAGGNLKVLADKANVMVPTRTVKAVAGAQGMVIIEGPAYRENDPNCCPSGTASYVYKFDQGSETMKLVEE</sequence>
<gene>
    <name evidence="2" type="ORF">H1S06_00725</name>
</gene>
<keyword evidence="3" id="KW-1185">Reference proteome</keyword>
<dbReference type="AlphaFoldDB" id="A0A7W2AAE1"/>
<evidence type="ECO:0000313" key="2">
    <source>
        <dbReference type="EMBL" id="MBA4500895.1"/>
    </source>
</evidence>
<evidence type="ECO:0000256" key="1">
    <source>
        <dbReference type="SAM" id="SignalP"/>
    </source>
</evidence>